<name>A0A949WWH5_9CLOT</name>
<keyword evidence="2" id="KW-0238">DNA-binding</keyword>
<dbReference type="AlphaFoldDB" id="A0A949WWH5"/>
<evidence type="ECO:0000256" key="2">
    <source>
        <dbReference type="ARBA" id="ARBA00023125"/>
    </source>
</evidence>
<accession>A0A949WWH5</accession>
<sequence length="129" mass="14799">MTFRLVSNRISSKFKVAGYVVTPEQYMILNYLYKNGELQQNQISKLTAKDEPCISRIVNNMIKNGIVERVQHPNDKRTNLICLTKKAKEIEESLHNECLLALSEAVKNIPSSNIKIFESVLYQIISNLK</sequence>
<keyword evidence="1" id="KW-0805">Transcription regulation</keyword>
<dbReference type="PROSITE" id="PS50995">
    <property type="entry name" value="HTH_MARR_2"/>
    <property type="match status" value="1"/>
</dbReference>
<protein>
    <submittedName>
        <fullName evidence="5">Winged helix-turn-helix transcriptional regulator</fullName>
    </submittedName>
</protein>
<dbReference type="Proteomes" id="UP000694308">
    <property type="component" value="Unassembled WGS sequence"/>
</dbReference>
<dbReference type="Pfam" id="PF12802">
    <property type="entry name" value="MarR_2"/>
    <property type="match status" value="1"/>
</dbReference>
<dbReference type="GO" id="GO:0003700">
    <property type="term" value="F:DNA-binding transcription factor activity"/>
    <property type="evidence" value="ECO:0007669"/>
    <property type="project" value="InterPro"/>
</dbReference>
<dbReference type="SMART" id="SM00347">
    <property type="entry name" value="HTH_MARR"/>
    <property type="match status" value="1"/>
</dbReference>
<feature type="domain" description="HTH marR-type" evidence="4">
    <location>
        <begin position="1"/>
        <end position="126"/>
    </location>
</feature>
<organism evidence="5 6">
    <name type="scientific">Clostridium thailandense</name>
    <dbReference type="NCBI Taxonomy" id="2794346"/>
    <lineage>
        <taxon>Bacteria</taxon>
        <taxon>Bacillati</taxon>
        <taxon>Bacillota</taxon>
        <taxon>Clostridia</taxon>
        <taxon>Eubacteriales</taxon>
        <taxon>Clostridiaceae</taxon>
        <taxon>Clostridium</taxon>
    </lineage>
</organism>
<evidence type="ECO:0000256" key="3">
    <source>
        <dbReference type="ARBA" id="ARBA00023163"/>
    </source>
</evidence>
<comment type="caution">
    <text evidence="5">The sequence shown here is derived from an EMBL/GenBank/DDBJ whole genome shotgun (WGS) entry which is preliminary data.</text>
</comment>
<evidence type="ECO:0000256" key="1">
    <source>
        <dbReference type="ARBA" id="ARBA00023015"/>
    </source>
</evidence>
<evidence type="ECO:0000313" key="5">
    <source>
        <dbReference type="EMBL" id="MBV7274822.1"/>
    </source>
</evidence>
<gene>
    <name evidence="5" type="ORF">I6U48_18150</name>
</gene>
<evidence type="ECO:0000259" key="4">
    <source>
        <dbReference type="PROSITE" id="PS50995"/>
    </source>
</evidence>
<proteinExistence type="predicted"/>
<keyword evidence="3" id="KW-0804">Transcription</keyword>
<dbReference type="PANTHER" id="PTHR42756">
    <property type="entry name" value="TRANSCRIPTIONAL REGULATOR, MARR"/>
    <property type="match status" value="1"/>
</dbReference>
<keyword evidence="6" id="KW-1185">Reference proteome</keyword>
<dbReference type="EMBL" id="JAEEGC010000099">
    <property type="protein sequence ID" value="MBV7274822.1"/>
    <property type="molecule type" value="Genomic_DNA"/>
</dbReference>
<dbReference type="GO" id="GO:0003677">
    <property type="term" value="F:DNA binding"/>
    <property type="evidence" value="ECO:0007669"/>
    <property type="project" value="UniProtKB-KW"/>
</dbReference>
<evidence type="ECO:0000313" key="6">
    <source>
        <dbReference type="Proteomes" id="UP000694308"/>
    </source>
</evidence>
<reference evidence="5" key="1">
    <citation type="submission" date="2020-12" db="EMBL/GenBank/DDBJ databases">
        <title>Clostridium thailandense sp. nov., a novel acetogenic bacterium isolated from peat land soil in Thailand.</title>
        <authorList>
            <person name="Chaikitkaew S."/>
            <person name="Birkeland N.K."/>
        </authorList>
    </citation>
    <scope>NUCLEOTIDE SEQUENCE</scope>
    <source>
        <strain evidence="5">PL3</strain>
    </source>
</reference>
<dbReference type="PANTHER" id="PTHR42756:SF1">
    <property type="entry name" value="TRANSCRIPTIONAL REPRESSOR OF EMRAB OPERON"/>
    <property type="match status" value="1"/>
</dbReference>
<dbReference type="InterPro" id="IPR000835">
    <property type="entry name" value="HTH_MarR-typ"/>
</dbReference>